<comment type="caution">
    <text evidence="2">The sequence shown here is derived from an EMBL/GenBank/DDBJ whole genome shotgun (WGS) entry which is preliminary data.</text>
</comment>
<dbReference type="PANTHER" id="PTHR45902">
    <property type="entry name" value="LATROPHILIN RECEPTOR-LIKE PROTEIN A"/>
    <property type="match status" value="1"/>
</dbReference>
<keyword evidence="1" id="KW-0732">Signal</keyword>
<sequence>MTFFNPVSLCLTVSFFCVLTVSAYDYNDIRKWNASCSPKDTCSVPRDLDDSDNHNCDCSSLCVLYGTCCIDSPFLNISSKYERIASCRSSGQQGEYIFMVDACPASYGGPQAIRRSCEQNDKTWSDPLNNIPVTNPLSQKTYKSLVCALCNAEDPRDLIMWHIYVDCSSLSGSTNVCAEDKSFVFDNMMYIREKGLWGLWSYDPETDWMFRYLSISYKMPEGLEKLTKECRPNLKSECHPTWKNKSIQSQCRGYMGAVYFPNDTYRNIHCAICNYERNMTAMSCHETMVSDFKGGPSMNLGVLLDIDLRDGSKVGTVETKCEMDQIYDPFKKKCRTIECPLPGYTLQNGKCVQDK</sequence>
<proteinExistence type="predicted"/>
<reference evidence="2 3" key="1">
    <citation type="submission" date="2021-06" db="EMBL/GenBank/DDBJ databases">
        <title>Caerostris extrusa draft genome.</title>
        <authorList>
            <person name="Kono N."/>
            <person name="Arakawa K."/>
        </authorList>
    </citation>
    <scope>NUCLEOTIDE SEQUENCE [LARGE SCALE GENOMIC DNA]</scope>
</reference>
<dbReference type="PANTHER" id="PTHR45902:SF4">
    <property type="entry name" value="G-PROTEIN COUPLED RECEPTORS FAMILY 2 PROFILE 2 DOMAIN-CONTAINING PROTEIN"/>
    <property type="match status" value="1"/>
</dbReference>
<gene>
    <name evidence="2" type="primary">AVEN_111505_1</name>
    <name evidence="2" type="ORF">CEXT_555641</name>
</gene>
<dbReference type="AlphaFoldDB" id="A0AAV4SMG4"/>
<organism evidence="2 3">
    <name type="scientific">Caerostris extrusa</name>
    <name type="common">Bark spider</name>
    <name type="synonym">Caerostris bankana</name>
    <dbReference type="NCBI Taxonomy" id="172846"/>
    <lineage>
        <taxon>Eukaryota</taxon>
        <taxon>Metazoa</taxon>
        <taxon>Ecdysozoa</taxon>
        <taxon>Arthropoda</taxon>
        <taxon>Chelicerata</taxon>
        <taxon>Arachnida</taxon>
        <taxon>Araneae</taxon>
        <taxon>Araneomorphae</taxon>
        <taxon>Entelegynae</taxon>
        <taxon>Araneoidea</taxon>
        <taxon>Araneidae</taxon>
        <taxon>Caerostris</taxon>
    </lineage>
</organism>
<evidence type="ECO:0008006" key="4">
    <source>
        <dbReference type="Google" id="ProtNLM"/>
    </source>
</evidence>
<evidence type="ECO:0000256" key="1">
    <source>
        <dbReference type="SAM" id="SignalP"/>
    </source>
</evidence>
<evidence type="ECO:0000313" key="3">
    <source>
        <dbReference type="Proteomes" id="UP001054945"/>
    </source>
</evidence>
<dbReference type="InterPro" id="IPR053231">
    <property type="entry name" value="GPCR_LN-TM7"/>
</dbReference>
<protein>
    <recommendedName>
        <fullName evidence="4">SMB domain-containing protein</fullName>
    </recommendedName>
</protein>
<dbReference type="Proteomes" id="UP001054945">
    <property type="component" value="Unassembled WGS sequence"/>
</dbReference>
<dbReference type="EMBL" id="BPLR01009940">
    <property type="protein sequence ID" value="GIY35633.1"/>
    <property type="molecule type" value="Genomic_DNA"/>
</dbReference>
<keyword evidence="3" id="KW-1185">Reference proteome</keyword>
<feature type="chain" id="PRO_5043517569" description="SMB domain-containing protein" evidence="1">
    <location>
        <begin position="24"/>
        <end position="355"/>
    </location>
</feature>
<feature type="signal peptide" evidence="1">
    <location>
        <begin position="1"/>
        <end position="23"/>
    </location>
</feature>
<accession>A0AAV4SMG4</accession>
<evidence type="ECO:0000313" key="2">
    <source>
        <dbReference type="EMBL" id="GIY35633.1"/>
    </source>
</evidence>
<name>A0AAV4SMG4_CAEEX</name>